<dbReference type="InterPro" id="IPR036291">
    <property type="entry name" value="NAD(P)-bd_dom_sf"/>
</dbReference>
<dbReference type="Proteomes" id="UP001420932">
    <property type="component" value="Unassembled WGS sequence"/>
</dbReference>
<protein>
    <submittedName>
        <fullName evidence="1">Uncharacterized protein</fullName>
    </submittedName>
</protein>
<dbReference type="GO" id="GO:0006556">
    <property type="term" value="P:S-adenosylmethionine biosynthetic process"/>
    <property type="evidence" value="ECO:0007669"/>
    <property type="project" value="TreeGrafter"/>
</dbReference>
<evidence type="ECO:0000313" key="2">
    <source>
        <dbReference type="Proteomes" id="UP001420932"/>
    </source>
</evidence>
<proteinExistence type="predicted"/>
<dbReference type="PANTHER" id="PTHR10491:SF4">
    <property type="entry name" value="METHIONINE ADENOSYLTRANSFERASE 2 SUBUNIT BETA"/>
    <property type="match status" value="1"/>
</dbReference>
<dbReference type="GO" id="GO:0048270">
    <property type="term" value="F:methionine adenosyltransferase regulator activity"/>
    <property type="evidence" value="ECO:0007669"/>
    <property type="project" value="TreeGrafter"/>
</dbReference>
<reference evidence="1 2" key="1">
    <citation type="submission" date="2024-01" db="EMBL/GenBank/DDBJ databases">
        <title>Genome assemblies of Stephania.</title>
        <authorList>
            <person name="Yang L."/>
        </authorList>
    </citation>
    <scope>NUCLEOTIDE SEQUENCE [LARGE SCALE GENOMIC DNA]</scope>
    <source>
        <strain evidence="1">YNDBR</strain>
        <tissue evidence="1">Leaf</tissue>
    </source>
</reference>
<dbReference type="InterPro" id="IPR005913">
    <property type="entry name" value="dTDP_dehydrorham_reduct"/>
</dbReference>
<comment type="caution">
    <text evidence="1">The sequence shown here is derived from an EMBL/GenBank/DDBJ whole genome shotgun (WGS) entry which is preliminary data.</text>
</comment>
<accession>A0AAP0PI31</accession>
<organism evidence="1 2">
    <name type="scientific">Stephania yunnanensis</name>
    <dbReference type="NCBI Taxonomy" id="152371"/>
    <lineage>
        <taxon>Eukaryota</taxon>
        <taxon>Viridiplantae</taxon>
        <taxon>Streptophyta</taxon>
        <taxon>Embryophyta</taxon>
        <taxon>Tracheophyta</taxon>
        <taxon>Spermatophyta</taxon>
        <taxon>Magnoliopsida</taxon>
        <taxon>Ranunculales</taxon>
        <taxon>Menispermaceae</taxon>
        <taxon>Menispermoideae</taxon>
        <taxon>Cissampelideae</taxon>
        <taxon>Stephania</taxon>
    </lineage>
</organism>
<dbReference type="GO" id="GO:0048269">
    <property type="term" value="C:methionine adenosyltransferase complex"/>
    <property type="evidence" value="ECO:0007669"/>
    <property type="project" value="TreeGrafter"/>
</dbReference>
<keyword evidence="2" id="KW-1185">Reference proteome</keyword>
<dbReference type="SUPFAM" id="SSF51735">
    <property type="entry name" value="NAD(P)-binding Rossmann-fold domains"/>
    <property type="match status" value="1"/>
</dbReference>
<dbReference type="PANTHER" id="PTHR10491">
    <property type="entry name" value="DTDP-4-DEHYDRORHAMNOSE REDUCTASE"/>
    <property type="match status" value="1"/>
</dbReference>
<sequence length="365" mass="41373">MNSGHTKLFGCWKICASVYSGFFAGRKRIDGVPIERLSSGGEVPDLRPNRLDRRRARAALRGAGDRVRVRRREAREPELARVRPGGARPTHVFNAAGVTGRPNVDWCESHKVETIRTNVVGTLTLADGRGLILINYATGCIFEYDEEHPLGSGVGFKEEDQPNFVGSFYSKTKAMPVASFWGHGMFPRPDDSIVYMISGIVHEKLIGANRMFHLCRLSSPSNIVVDALKLLLFEFLNVEDLLKNFENVCTLRVRMPISSDLANPRNFISKITRYEKMAKRNLTGIWNFTNPGVVSHNEILQMYKDYIDPNFTWKNFTLEEQAKVIVAPRSNNELDATKLKREFPELLSIKESLIKYVFKPNQKPL</sequence>
<dbReference type="Gene3D" id="3.40.50.720">
    <property type="entry name" value="NAD(P)-binding Rossmann-like Domain"/>
    <property type="match status" value="2"/>
</dbReference>
<dbReference type="EMBL" id="JBBNAF010000005">
    <property type="protein sequence ID" value="KAK9143574.1"/>
    <property type="molecule type" value="Genomic_DNA"/>
</dbReference>
<gene>
    <name evidence="1" type="ORF">Syun_012974</name>
</gene>
<name>A0AAP0PI31_9MAGN</name>
<evidence type="ECO:0000313" key="1">
    <source>
        <dbReference type="EMBL" id="KAK9143574.1"/>
    </source>
</evidence>
<dbReference type="AlphaFoldDB" id="A0AAP0PI31"/>